<dbReference type="STRING" id="151081.TW72_02680"/>
<evidence type="ECO:0000313" key="4">
    <source>
        <dbReference type="Proteomes" id="UP000033664"/>
    </source>
</evidence>
<keyword evidence="4" id="KW-1185">Reference proteome</keyword>
<gene>
    <name evidence="3" type="ORF">CWC05_00550</name>
    <name evidence="2" type="ORF">TW72_02680</name>
</gene>
<reference evidence="3" key="4">
    <citation type="submission" date="2019-09" db="EMBL/GenBank/DDBJ databases">
        <title>Co-occurence of chitin degradation, pigmentation and bioactivity in marine Pseudoalteromonas.</title>
        <authorList>
            <person name="Sonnenschein E.C."/>
            <person name="Bech P.K."/>
        </authorList>
    </citation>
    <scope>NUCLEOTIDE SEQUENCE</scope>
    <source>
        <strain evidence="3">S2897</strain>
    </source>
</reference>
<protein>
    <recommendedName>
        <fullName evidence="6">DUF4340 domain-containing protein</fullName>
    </recommendedName>
</protein>
<evidence type="ECO:0000313" key="3">
    <source>
        <dbReference type="EMBL" id="TMP89028.1"/>
    </source>
</evidence>
<dbReference type="EMBL" id="JXXZ01000002">
    <property type="protein sequence ID" value="KJZ02007.1"/>
    <property type="molecule type" value="Genomic_DNA"/>
</dbReference>
<dbReference type="eggNOG" id="ENOG5032YK6">
    <property type="taxonomic scope" value="Bacteria"/>
</dbReference>
<keyword evidence="1" id="KW-0812">Transmembrane</keyword>
<comment type="caution">
    <text evidence="2">The sequence shown here is derived from an EMBL/GenBank/DDBJ whole genome shotgun (WGS) entry which is preliminary data.</text>
</comment>
<keyword evidence="1" id="KW-0472">Membrane</keyword>
<evidence type="ECO:0008006" key="6">
    <source>
        <dbReference type="Google" id="ProtNLM"/>
    </source>
</evidence>
<evidence type="ECO:0000256" key="1">
    <source>
        <dbReference type="SAM" id="Phobius"/>
    </source>
</evidence>
<reference evidence="2 4" key="1">
    <citation type="journal article" date="2015" name="BMC Genomics">
        <title>Genome mining reveals unlocked bioactive potential of marine Gram-negative bacteria.</title>
        <authorList>
            <person name="Machado H."/>
            <person name="Sonnenschein E.C."/>
            <person name="Melchiorsen J."/>
            <person name="Gram L."/>
        </authorList>
    </citation>
    <scope>NUCLEOTIDE SEQUENCE [LARGE SCALE GENOMIC DNA]</scope>
    <source>
        <strain evidence="2 4">S3137</strain>
    </source>
</reference>
<organism evidence="2 4">
    <name type="scientific">Pseudoalteromonas ruthenica</name>
    <dbReference type="NCBI Taxonomy" id="151081"/>
    <lineage>
        <taxon>Bacteria</taxon>
        <taxon>Pseudomonadati</taxon>
        <taxon>Pseudomonadota</taxon>
        <taxon>Gammaproteobacteria</taxon>
        <taxon>Alteromonadales</taxon>
        <taxon>Pseudoalteromonadaceae</taxon>
        <taxon>Pseudoalteromonas</taxon>
    </lineage>
</organism>
<evidence type="ECO:0000313" key="5">
    <source>
        <dbReference type="Proteomes" id="UP000305874"/>
    </source>
</evidence>
<dbReference type="EMBL" id="PNCG01000001">
    <property type="protein sequence ID" value="TMP89028.1"/>
    <property type="molecule type" value="Genomic_DNA"/>
</dbReference>
<dbReference type="AlphaFoldDB" id="A0A0F4PRF6"/>
<proteinExistence type="predicted"/>
<reference evidence="5" key="3">
    <citation type="submission" date="2019-06" db="EMBL/GenBank/DDBJ databases">
        <title>Co-occurence of chitin degradation, pigmentation and bioactivity in marine Pseudoalteromonas.</title>
        <authorList>
            <person name="Sonnenschein E.C."/>
            <person name="Bech P.K."/>
        </authorList>
    </citation>
    <scope>NUCLEOTIDE SEQUENCE [LARGE SCALE GENOMIC DNA]</scope>
    <source>
        <strain evidence="5">S2897</strain>
    </source>
</reference>
<reference evidence="3 5" key="2">
    <citation type="submission" date="2017-12" db="EMBL/GenBank/DDBJ databases">
        <authorList>
            <person name="Paulsen S."/>
            <person name="Gram L.K."/>
        </authorList>
    </citation>
    <scope>NUCLEOTIDE SEQUENCE [LARGE SCALE GENOMIC DNA]</scope>
    <source>
        <strain evidence="3 5">S2897</strain>
    </source>
</reference>
<accession>A0A0F4PRF6</accession>
<dbReference type="OrthoDB" id="5587008at2"/>
<dbReference type="PATRIC" id="fig|151081.8.peg.1713"/>
<dbReference type="Proteomes" id="UP000305874">
    <property type="component" value="Unassembled WGS sequence"/>
</dbReference>
<sequence length="160" mass="18217">MKLSRKGWNNLIIFAMLIMIFVFNGLHHRLGGDDEPKGPQPLLPAQSYILTLEYPGIKIERIGTSWRMQQDSDAAQPSADIQTLEANVRAWQQQRAPLAEPLGGAPLLAATLTLAGEPTPYVYVLYKDQQHYRLFNKQQQRWYSLTTHQAQQLFIQLASN</sequence>
<dbReference type="Proteomes" id="UP000033664">
    <property type="component" value="Unassembled WGS sequence"/>
</dbReference>
<evidence type="ECO:0000313" key="2">
    <source>
        <dbReference type="EMBL" id="KJZ02007.1"/>
    </source>
</evidence>
<feature type="transmembrane region" description="Helical" evidence="1">
    <location>
        <begin position="7"/>
        <end position="26"/>
    </location>
</feature>
<name>A0A0F4PRF6_9GAMM</name>
<keyword evidence="1" id="KW-1133">Transmembrane helix</keyword>